<feature type="compositionally biased region" description="Low complexity" evidence="1">
    <location>
        <begin position="53"/>
        <end position="78"/>
    </location>
</feature>
<feature type="compositionally biased region" description="Low complexity" evidence="1">
    <location>
        <begin position="16"/>
        <end position="29"/>
    </location>
</feature>
<protein>
    <submittedName>
        <fullName evidence="2">Uncharacterized protein</fullName>
    </submittedName>
</protein>
<feature type="compositionally biased region" description="Pro residues" evidence="1">
    <location>
        <begin position="236"/>
        <end position="246"/>
    </location>
</feature>
<dbReference type="AlphaFoldDB" id="A0AAV4E0J5"/>
<evidence type="ECO:0000313" key="3">
    <source>
        <dbReference type="Proteomes" id="UP000735302"/>
    </source>
</evidence>
<feature type="compositionally biased region" description="Pro residues" evidence="1">
    <location>
        <begin position="201"/>
        <end position="211"/>
    </location>
</feature>
<accession>A0AAV4E0J5</accession>
<sequence>MQLTSIDTALQAAPVAATTPSSQPQQPSAIPRLVTRPNPAPKSPPYGDPGPKSPISSVTPPVSPVAGVAPVSFASPSPNKAGAARPVTTFMAPRPYAAPTLPPKPALSSLPPKPSPSSTFIPKPVQFTPPKKPASNSKTNEAPSLKPLDGNESTHQTMAPKPFSSSGINTRPVTFRPTSLSPRPAPFTPPMKSPSEGSGPRPAPFVPPPSKSPSETSGPRPVPFSPPSKSATGAPKPAPFYPPTSLPRPVTFNPRPSMGPKPVLHSQGAGSNEETSPLSPTSPTDQLDVRKSARMPSGIPRKATANPDIEKMSFREKQKYFEKEIKDSSEPKAPGEEEEEVTPDHDLDQVLSKMKSLEVDAVQAQAVIAKAQELSRDPANGTEANHPNHNGDSRMEVSRNQLIGKGLKESSH</sequence>
<keyword evidence="3" id="KW-1185">Reference proteome</keyword>
<feature type="compositionally biased region" description="Basic and acidic residues" evidence="1">
    <location>
        <begin position="308"/>
        <end position="335"/>
    </location>
</feature>
<feature type="compositionally biased region" description="Polar residues" evidence="1">
    <location>
        <begin position="151"/>
        <end position="181"/>
    </location>
</feature>
<feature type="compositionally biased region" description="Polar residues" evidence="1">
    <location>
        <begin position="268"/>
        <end position="285"/>
    </location>
</feature>
<reference evidence="2 3" key="1">
    <citation type="journal article" date="2021" name="Elife">
        <title>Chloroplast acquisition without the gene transfer in kleptoplastic sea slugs, Plakobranchus ocellatus.</title>
        <authorList>
            <person name="Maeda T."/>
            <person name="Takahashi S."/>
            <person name="Yoshida T."/>
            <person name="Shimamura S."/>
            <person name="Takaki Y."/>
            <person name="Nagai Y."/>
            <person name="Toyoda A."/>
            <person name="Suzuki Y."/>
            <person name="Arimoto A."/>
            <person name="Ishii H."/>
            <person name="Satoh N."/>
            <person name="Nishiyama T."/>
            <person name="Hasebe M."/>
            <person name="Maruyama T."/>
            <person name="Minagawa J."/>
            <person name="Obokata J."/>
            <person name="Shigenobu S."/>
        </authorList>
    </citation>
    <scope>NUCLEOTIDE SEQUENCE [LARGE SCALE GENOMIC DNA]</scope>
</reference>
<organism evidence="2 3">
    <name type="scientific">Plakobranchus ocellatus</name>
    <dbReference type="NCBI Taxonomy" id="259542"/>
    <lineage>
        <taxon>Eukaryota</taxon>
        <taxon>Metazoa</taxon>
        <taxon>Spiralia</taxon>
        <taxon>Lophotrochozoa</taxon>
        <taxon>Mollusca</taxon>
        <taxon>Gastropoda</taxon>
        <taxon>Heterobranchia</taxon>
        <taxon>Euthyneura</taxon>
        <taxon>Panpulmonata</taxon>
        <taxon>Sacoglossa</taxon>
        <taxon>Placobranchoidea</taxon>
        <taxon>Plakobranchidae</taxon>
        <taxon>Plakobranchus</taxon>
    </lineage>
</organism>
<gene>
    <name evidence="2" type="ORF">PoB_007634100</name>
</gene>
<dbReference type="Proteomes" id="UP000735302">
    <property type="component" value="Unassembled WGS sequence"/>
</dbReference>
<evidence type="ECO:0000256" key="1">
    <source>
        <dbReference type="SAM" id="MobiDB-lite"/>
    </source>
</evidence>
<feature type="compositionally biased region" description="Pro residues" evidence="1">
    <location>
        <begin position="100"/>
        <end position="115"/>
    </location>
</feature>
<comment type="caution">
    <text evidence="2">The sequence shown here is derived from an EMBL/GenBank/DDBJ whole genome shotgun (WGS) entry which is preliminary data.</text>
</comment>
<feature type="region of interest" description="Disordered" evidence="1">
    <location>
        <begin position="373"/>
        <end position="412"/>
    </location>
</feature>
<proteinExistence type="predicted"/>
<feature type="compositionally biased region" description="Pro residues" evidence="1">
    <location>
        <begin position="183"/>
        <end position="192"/>
    </location>
</feature>
<feature type="region of interest" description="Disordered" evidence="1">
    <location>
        <begin position="1"/>
        <end position="346"/>
    </location>
</feature>
<name>A0AAV4E0J5_9GAST</name>
<dbReference type="EMBL" id="BLXT01008519">
    <property type="protein sequence ID" value="GFO49836.1"/>
    <property type="molecule type" value="Genomic_DNA"/>
</dbReference>
<feature type="compositionally biased region" description="Pro residues" evidence="1">
    <location>
        <begin position="38"/>
        <end position="52"/>
    </location>
</feature>
<evidence type="ECO:0000313" key="2">
    <source>
        <dbReference type="EMBL" id="GFO49836.1"/>
    </source>
</evidence>